<evidence type="ECO:0000256" key="3">
    <source>
        <dbReference type="ARBA" id="ARBA00022989"/>
    </source>
</evidence>
<dbReference type="SUPFAM" id="SSF103506">
    <property type="entry name" value="Mitochondrial carrier"/>
    <property type="match status" value="2"/>
</dbReference>
<feature type="transmembrane region" description="Helical" evidence="5">
    <location>
        <begin position="264"/>
        <end position="285"/>
    </location>
</feature>
<keyword evidence="4 5" id="KW-0472">Membrane</keyword>
<dbReference type="GO" id="GO:0016020">
    <property type="term" value="C:membrane"/>
    <property type="evidence" value="ECO:0007669"/>
    <property type="project" value="UniProtKB-SubCell"/>
</dbReference>
<protein>
    <recommendedName>
        <fullName evidence="8">Mitochondrial carrier</fullName>
    </recommendedName>
</protein>
<dbReference type="STRING" id="77020.A0A0M8MMK6"/>
<dbReference type="RefSeq" id="XP_017993158.1">
    <property type="nucleotide sequence ID" value="XM_018137043.1"/>
</dbReference>
<dbReference type="VEuPathDB" id="FungiDB:Malapachy_2554"/>
<evidence type="ECO:0000313" key="7">
    <source>
        <dbReference type="Proteomes" id="UP000037751"/>
    </source>
</evidence>
<keyword evidence="3 5" id="KW-1133">Transmembrane helix</keyword>
<dbReference type="Proteomes" id="UP000037751">
    <property type="component" value="Unassembled WGS sequence"/>
</dbReference>
<feature type="transmembrane region" description="Helical" evidence="5">
    <location>
        <begin position="12"/>
        <end position="37"/>
    </location>
</feature>
<evidence type="ECO:0000313" key="6">
    <source>
        <dbReference type="EMBL" id="KOS15526.1"/>
    </source>
</evidence>
<evidence type="ECO:0008006" key="8">
    <source>
        <dbReference type="Google" id="ProtNLM"/>
    </source>
</evidence>
<dbReference type="InterPro" id="IPR023395">
    <property type="entry name" value="MCP_dom_sf"/>
</dbReference>
<comment type="caution">
    <text evidence="6">The sequence shown here is derived from an EMBL/GenBank/DDBJ whole genome shotgun (WGS) entry which is preliminary data.</text>
</comment>
<keyword evidence="2 5" id="KW-0812">Transmembrane</keyword>
<dbReference type="EMBL" id="LGAV01000002">
    <property type="protein sequence ID" value="KOS15526.1"/>
    <property type="molecule type" value="Genomic_DNA"/>
</dbReference>
<dbReference type="Gene3D" id="1.50.40.10">
    <property type="entry name" value="Mitochondrial carrier domain"/>
    <property type="match status" value="1"/>
</dbReference>
<evidence type="ECO:0000256" key="1">
    <source>
        <dbReference type="ARBA" id="ARBA00004370"/>
    </source>
</evidence>
<name>A0A0M8MMK6_9BASI</name>
<evidence type="ECO:0000256" key="2">
    <source>
        <dbReference type="ARBA" id="ARBA00022692"/>
    </source>
</evidence>
<evidence type="ECO:0000256" key="4">
    <source>
        <dbReference type="ARBA" id="ARBA00023136"/>
    </source>
</evidence>
<sequence>MAGAEDSTLFWVIVLIISLAFELSIAIAITVPVVNVLTRYRVNYLPRAVSLDRVLEDGRTPISTYQLFWQSLSPWNKSDSTKIGPDVRGFWGMARRIIRMEGTRGLYKGASIMFVQCCFSLLFGFLTLDPKALSRGRPSSRFRDEPMLAYTVSFATMLLLLPFEILTRRTMVAPGTVNWMNPRTAFRQVLSSAELQQPWRLYLIPGLVPLQLLRQFLATIVTRNVRNWTVPGLSGLPDLVPSDPDKDVYNGPTSALLKFSLTGFVFFVVWVVLMLALFVPFDCVLMRLMTQYERSSPIPVSQDPAPYNHHETMANEDVEEDAPLYAADMGVEPVIALRPCYPSDEASATYFGTVPVEPYRGIMDCIHKMTAEEGAESLLRGSFCTIAGYLMLIIFV</sequence>
<proteinExistence type="predicted"/>
<keyword evidence="7" id="KW-1185">Reference proteome</keyword>
<feature type="transmembrane region" description="Helical" evidence="5">
    <location>
        <begin position="147"/>
        <end position="166"/>
    </location>
</feature>
<comment type="subcellular location">
    <subcellularLocation>
        <location evidence="1">Membrane</location>
    </subcellularLocation>
</comment>
<reference evidence="6 7" key="1">
    <citation type="submission" date="2015-07" db="EMBL/GenBank/DDBJ databases">
        <title>Draft Genome Sequence of Malassezia furfur CBS1878 and Malassezia pachydermatis CBS1879.</title>
        <authorList>
            <person name="Triana S."/>
            <person name="Ohm R."/>
            <person name="Gonzalez A."/>
            <person name="DeCock H."/>
            <person name="Restrepo S."/>
            <person name="Celis A."/>
        </authorList>
    </citation>
    <scope>NUCLEOTIDE SEQUENCE [LARGE SCALE GENOMIC DNA]</scope>
    <source>
        <strain evidence="6 7">CBS 1879</strain>
    </source>
</reference>
<accession>A0A0M8MMK6</accession>
<evidence type="ECO:0000256" key="5">
    <source>
        <dbReference type="SAM" id="Phobius"/>
    </source>
</evidence>
<dbReference type="OrthoDB" id="21292at2759"/>
<organism evidence="6 7">
    <name type="scientific">Malassezia pachydermatis</name>
    <dbReference type="NCBI Taxonomy" id="77020"/>
    <lineage>
        <taxon>Eukaryota</taxon>
        <taxon>Fungi</taxon>
        <taxon>Dikarya</taxon>
        <taxon>Basidiomycota</taxon>
        <taxon>Ustilaginomycotina</taxon>
        <taxon>Malasseziomycetes</taxon>
        <taxon>Malasseziales</taxon>
        <taxon>Malasseziaceae</taxon>
        <taxon>Malassezia</taxon>
    </lineage>
</organism>
<gene>
    <name evidence="6" type="ORF">Malapachy_2554</name>
</gene>
<dbReference type="AlphaFoldDB" id="A0A0M8MMK6"/>
<dbReference type="GeneID" id="28728918"/>
<feature type="transmembrane region" description="Helical" evidence="5">
    <location>
        <begin position="105"/>
        <end position="127"/>
    </location>
</feature>